<dbReference type="AlphaFoldDB" id="A0A6V7TI89"/>
<sequence length="94" mass="10951">MLNKLFFLNLIFVLIFCTIIKANEEKLKNPPQESGEDLSILYEQYLNHLKNPKRVKREFYGRLPSYGRLNQFLDGITGWAPRQNTYYGPPGGGR</sequence>
<accession>A0A6V7TI89</accession>
<name>A0A6V7TI89_MELEN</name>
<comment type="caution">
    <text evidence="2">The sequence shown here is derived from an EMBL/GenBank/DDBJ whole genome shotgun (WGS) entry which is preliminary data.</text>
</comment>
<reference evidence="2 3" key="1">
    <citation type="submission" date="2020-08" db="EMBL/GenBank/DDBJ databases">
        <authorList>
            <person name="Koutsovoulos G."/>
            <person name="Danchin GJ E."/>
        </authorList>
    </citation>
    <scope>NUCLEOTIDE SEQUENCE [LARGE SCALE GENOMIC DNA]</scope>
</reference>
<dbReference type="EMBL" id="CAJEWN010000001">
    <property type="protein sequence ID" value="CAD2122557.1"/>
    <property type="molecule type" value="Genomic_DNA"/>
</dbReference>
<organism evidence="2 3">
    <name type="scientific">Meloidogyne enterolobii</name>
    <name type="common">Root-knot nematode worm</name>
    <name type="synonym">Meloidogyne mayaguensis</name>
    <dbReference type="NCBI Taxonomy" id="390850"/>
    <lineage>
        <taxon>Eukaryota</taxon>
        <taxon>Metazoa</taxon>
        <taxon>Ecdysozoa</taxon>
        <taxon>Nematoda</taxon>
        <taxon>Chromadorea</taxon>
        <taxon>Rhabditida</taxon>
        <taxon>Tylenchina</taxon>
        <taxon>Tylenchomorpha</taxon>
        <taxon>Tylenchoidea</taxon>
        <taxon>Meloidogynidae</taxon>
        <taxon>Meloidogyninae</taxon>
        <taxon>Meloidogyne</taxon>
    </lineage>
</organism>
<evidence type="ECO:0000313" key="3">
    <source>
        <dbReference type="Proteomes" id="UP000580250"/>
    </source>
</evidence>
<evidence type="ECO:0000313" key="2">
    <source>
        <dbReference type="EMBL" id="CAD2122557.1"/>
    </source>
</evidence>
<evidence type="ECO:0000256" key="1">
    <source>
        <dbReference type="SAM" id="SignalP"/>
    </source>
</evidence>
<gene>
    <name evidence="2" type="ORF">MENT_LOCUS226</name>
</gene>
<keyword evidence="1" id="KW-0732">Signal</keyword>
<proteinExistence type="predicted"/>
<dbReference type="Proteomes" id="UP000580250">
    <property type="component" value="Unassembled WGS sequence"/>
</dbReference>
<feature type="chain" id="PRO_5028167947" evidence="1">
    <location>
        <begin position="23"/>
        <end position="94"/>
    </location>
</feature>
<protein>
    <submittedName>
        <fullName evidence="2">Uncharacterized protein</fullName>
    </submittedName>
</protein>
<feature type="signal peptide" evidence="1">
    <location>
        <begin position="1"/>
        <end position="22"/>
    </location>
</feature>